<dbReference type="Proteomes" id="UP000034893">
    <property type="component" value="Unassembled WGS sequence"/>
</dbReference>
<dbReference type="Gene3D" id="3.90.25.10">
    <property type="entry name" value="UDP-galactose 4-epimerase, domain 1"/>
    <property type="match status" value="1"/>
</dbReference>
<evidence type="ECO:0000313" key="4">
    <source>
        <dbReference type="Proteomes" id="UP000034893"/>
    </source>
</evidence>
<dbReference type="PATRIC" id="fig|1618414.3.peg.419"/>
<dbReference type="EMBL" id="LBVP01000013">
    <property type="protein sequence ID" value="KKQ89468.1"/>
    <property type="molecule type" value="Genomic_DNA"/>
</dbReference>
<dbReference type="Pfam" id="PF01370">
    <property type="entry name" value="Epimerase"/>
    <property type="match status" value="1"/>
</dbReference>
<comment type="caution">
    <text evidence="3">The sequence shown here is derived from an EMBL/GenBank/DDBJ whole genome shotgun (WGS) entry which is preliminary data.</text>
</comment>
<proteinExistence type="inferred from homology"/>
<evidence type="ECO:0000259" key="2">
    <source>
        <dbReference type="Pfam" id="PF01370"/>
    </source>
</evidence>
<accession>A0A0G0LBQ8</accession>
<dbReference type="PANTHER" id="PTHR43000">
    <property type="entry name" value="DTDP-D-GLUCOSE 4,6-DEHYDRATASE-RELATED"/>
    <property type="match status" value="1"/>
</dbReference>
<dbReference type="Gene3D" id="3.40.50.720">
    <property type="entry name" value="NAD(P)-binding Rossmann-like Domain"/>
    <property type="match status" value="1"/>
</dbReference>
<dbReference type="InterPro" id="IPR036291">
    <property type="entry name" value="NAD(P)-bd_dom_sf"/>
</dbReference>
<name>A0A0G0LBQ8_9BACT</name>
<comment type="similarity">
    <text evidence="1">Belongs to the NAD(P)-dependent epimerase/dehydratase family.</text>
</comment>
<sequence length="332" mass="37493">MAETKFLVTGGAGFIGSEIVKQLLDKGYLVRVADDLSKKDAKVDSRAQFVKVDLTDYQKTKPVFDGIDIVINAAAKIGGIGYFHKYPATILSENNKIYSSTFEAAVTAKTKRIVYISSSMVFESTFFFPSKEEDLFKIPPPVTSYGFSKLTGEWYCKAFWDQYKLPYSICRPFNAYGINEFPEREPGFAHVIPDLIRKILSGQYPLELLGDGEQTRCFTHVSDVASGIIAVSLHPKGENQDFNIGTDHEIKMIDLASKIWNIMELGKPFKVKFVSGFKYDIRKRIPDVQKVKKLINWQARVNFDNGLKEVINWLAQQKAAGKLDFPQKKLAN</sequence>
<reference evidence="3 4" key="1">
    <citation type="journal article" date="2015" name="Nature">
        <title>rRNA introns, odd ribosomes, and small enigmatic genomes across a large radiation of phyla.</title>
        <authorList>
            <person name="Brown C.T."/>
            <person name="Hug L.A."/>
            <person name="Thomas B.C."/>
            <person name="Sharon I."/>
            <person name="Castelle C.J."/>
            <person name="Singh A."/>
            <person name="Wilkins M.J."/>
            <person name="Williams K.H."/>
            <person name="Banfield J.F."/>
        </authorList>
    </citation>
    <scope>NUCLEOTIDE SEQUENCE [LARGE SCALE GENOMIC DNA]</scope>
</reference>
<gene>
    <name evidence="3" type="ORF">UT12_C0013G0011</name>
</gene>
<protein>
    <submittedName>
        <fullName evidence="3">NAD dependent epimerase/dehydratase family protein</fullName>
    </submittedName>
</protein>
<feature type="domain" description="NAD-dependent epimerase/dehydratase" evidence="2">
    <location>
        <begin position="7"/>
        <end position="245"/>
    </location>
</feature>
<dbReference type="AlphaFoldDB" id="A0A0G0LBQ8"/>
<dbReference type="SUPFAM" id="SSF51735">
    <property type="entry name" value="NAD(P)-binding Rossmann-fold domains"/>
    <property type="match status" value="1"/>
</dbReference>
<evidence type="ECO:0000256" key="1">
    <source>
        <dbReference type="ARBA" id="ARBA00007637"/>
    </source>
</evidence>
<organism evidence="3 4">
    <name type="scientific">Candidatus Curtissbacteria bacterium GW2011_GWC2_38_9</name>
    <dbReference type="NCBI Taxonomy" id="1618414"/>
    <lineage>
        <taxon>Bacteria</taxon>
        <taxon>Candidatus Curtissiibacteriota</taxon>
    </lineage>
</organism>
<evidence type="ECO:0000313" key="3">
    <source>
        <dbReference type="EMBL" id="KKQ89468.1"/>
    </source>
</evidence>
<dbReference type="InterPro" id="IPR001509">
    <property type="entry name" value="Epimerase_deHydtase"/>
</dbReference>